<dbReference type="Proteomes" id="UP001236270">
    <property type="component" value="Unassembled WGS sequence"/>
</dbReference>
<feature type="chain" id="PRO_5043297179" evidence="2">
    <location>
        <begin position="25"/>
        <end position="837"/>
    </location>
</feature>
<accession>A0AAW8HM06</accession>
<keyword evidence="1 2" id="KW-0732">Signal</keyword>
<dbReference type="Pfam" id="PF15976">
    <property type="entry name" value="CooC_C"/>
    <property type="match status" value="1"/>
</dbReference>
<dbReference type="Pfam" id="PF16967">
    <property type="entry name" value="TcfC"/>
    <property type="match status" value="1"/>
</dbReference>
<feature type="domain" description="Pilus assembly protein E-set like" evidence="4">
    <location>
        <begin position="278"/>
        <end position="345"/>
    </location>
</feature>
<dbReference type="InterPro" id="IPR032636">
    <property type="entry name" value="Pilus_assem_E-set-like_dom"/>
</dbReference>
<reference evidence="5" key="1">
    <citation type="submission" date="2023-08" db="EMBL/GenBank/DDBJ databases">
        <title>WGS of pathogenic bacterial species, Los Angeles County Public Health Laboratories.</title>
        <authorList>
            <person name="Garrigues J.M."/>
            <person name="Green N.M."/>
        </authorList>
    </citation>
    <scope>NUCLEOTIDE SEQUENCE</scope>
    <source>
        <strain evidence="5">LACPHL-BACT-2023-00068</strain>
    </source>
</reference>
<feature type="signal peptide" evidence="2">
    <location>
        <begin position="1"/>
        <end position="24"/>
    </location>
</feature>
<dbReference type="AlphaFoldDB" id="A0AAW8HM06"/>
<gene>
    <name evidence="5" type="ORF">RBJ30_04950</name>
</gene>
<dbReference type="GeneID" id="61382502"/>
<organism evidence="5 6">
    <name type="scientific">Pluralibacter gergoviae</name>
    <name type="common">Enterobacter gergoviae</name>
    <dbReference type="NCBI Taxonomy" id="61647"/>
    <lineage>
        <taxon>Bacteria</taxon>
        <taxon>Pseudomonadati</taxon>
        <taxon>Pseudomonadota</taxon>
        <taxon>Gammaproteobacteria</taxon>
        <taxon>Enterobacterales</taxon>
        <taxon>Enterobacteriaceae</taxon>
        <taxon>Pluralibacter</taxon>
    </lineage>
</organism>
<evidence type="ECO:0000256" key="2">
    <source>
        <dbReference type="SAM" id="SignalP"/>
    </source>
</evidence>
<dbReference type="InterPro" id="IPR031917">
    <property type="entry name" value="Pilus_assem_C"/>
</dbReference>
<proteinExistence type="predicted"/>
<evidence type="ECO:0000259" key="4">
    <source>
        <dbReference type="Pfam" id="PF16967"/>
    </source>
</evidence>
<comment type="caution">
    <text evidence="5">The sequence shown here is derived from an EMBL/GenBank/DDBJ whole genome shotgun (WGS) entry which is preliminary data.</text>
</comment>
<dbReference type="EMBL" id="JAVDNV010000003">
    <property type="protein sequence ID" value="MDQ2308444.1"/>
    <property type="molecule type" value="Genomic_DNA"/>
</dbReference>
<evidence type="ECO:0000259" key="3">
    <source>
        <dbReference type="Pfam" id="PF15976"/>
    </source>
</evidence>
<protein>
    <submittedName>
        <fullName evidence="5">CS1-pili formation C-terminal domain-containing protein</fullName>
    </submittedName>
</protein>
<evidence type="ECO:0000256" key="1">
    <source>
        <dbReference type="ARBA" id="ARBA00022729"/>
    </source>
</evidence>
<evidence type="ECO:0000313" key="6">
    <source>
        <dbReference type="Proteomes" id="UP001236270"/>
    </source>
</evidence>
<dbReference type="RefSeq" id="WP_048253547.1">
    <property type="nucleotide sequence ID" value="NZ_CP020388.1"/>
</dbReference>
<evidence type="ECO:0000313" key="5">
    <source>
        <dbReference type="EMBL" id="MDQ2308444.1"/>
    </source>
</evidence>
<feature type="domain" description="Pilus assembly protein C-terminal" evidence="3">
    <location>
        <begin position="728"/>
        <end position="820"/>
    </location>
</feature>
<name>A0AAW8HM06_PLUGE</name>
<sequence length="837" mass="90882">MSIELKSLLTSGALCVFLPLSVSAAPGQIQQIGGVIIPQAFSQALQDGMSIPLYIHLEGSSDIKDDQRLGEAFIWLDNGVLRIRKIQLEENDSNTTVSEETRKTLLSMSNSSFDDKLRVDLSPNAHLELSLRQLLLQLVVSREALGTVLRERSADIGQSSVDKISSTLNYDLGIYNNQMRNAGSNTSSYLSLNSISALREHHIELNGSLYGMGSGDQQKELYKAMYERDFAGHRFAGGMLDTWNLQSLGPMTALSAGKIYGASWGNQASSTVFDNTQSATPVVAFLPSAGEVHIKRDGRLVSVQNFTMGNHEVDTRGLPYGIYDVDVEVVVNGKVVTKRTQRVNKLFTRGRGAGAPLAWQFWGGNFHMDRWSESGKKTLPAKDSWLLGASASGSVNVLTWAATGYSFDNTMVGETRLTMPVTSALNVNLQTMLASDGSRGEIGSISASLPGGFSSIWLNQEKVSTGDRIRRSDSDNRAIGGTLNLSPLWSRLGTFSVSYNDDREYDSRYYTADYYQSVYSGSHGSLGLRLGLQRNNYNGSTSGTEKYIALDLSLPMGNWFSAGVTHQNGYSMLNLSARKQFAEDSAIRTIGANVSRSLSGNTGGDRTMSGGGYAQFETRYTSGTFNVNSSTDGYVNTNLTAHGTVGWQGKNIAASGRTDGNAGVIFNTGLENDGKLSAKINGRVMQLSGKRNYLPLPSYSKYDVELENSKNSMDSYDIVSGRKTHLTLYPGNVAVIEPEVKQMVTVSGRIHAEDGSLLSNAHINNHIGRTRTDSNGEFVMDIDKKHPTIDFNYGKNQSCEVDLELSKARGAVWVGDVICSGLKDYASVQSAGEGNES</sequence>